<reference evidence="3 4" key="1">
    <citation type="journal article" date="2014" name="Nat. Commun.">
        <title>Molecular traces of alternative social organization in a termite genome.</title>
        <authorList>
            <person name="Terrapon N."/>
            <person name="Li C."/>
            <person name="Robertson H.M."/>
            <person name="Ji L."/>
            <person name="Meng X."/>
            <person name="Booth W."/>
            <person name="Chen Z."/>
            <person name="Childers C.P."/>
            <person name="Glastad K.M."/>
            <person name="Gokhale K."/>
            <person name="Gowin J."/>
            <person name="Gronenberg W."/>
            <person name="Hermansen R.A."/>
            <person name="Hu H."/>
            <person name="Hunt B.G."/>
            <person name="Huylmans A.K."/>
            <person name="Khalil S.M."/>
            <person name="Mitchell R.D."/>
            <person name="Munoz-Torres M.C."/>
            <person name="Mustard J.A."/>
            <person name="Pan H."/>
            <person name="Reese J.T."/>
            <person name="Scharf M.E."/>
            <person name="Sun F."/>
            <person name="Vogel H."/>
            <person name="Xiao J."/>
            <person name="Yang W."/>
            <person name="Yang Z."/>
            <person name="Yang Z."/>
            <person name="Zhou J."/>
            <person name="Zhu J."/>
            <person name="Brent C.S."/>
            <person name="Elsik C.G."/>
            <person name="Goodisman M.A."/>
            <person name="Liberles D.A."/>
            <person name="Roe R.M."/>
            <person name="Vargo E.L."/>
            <person name="Vilcinskas A."/>
            <person name="Wang J."/>
            <person name="Bornberg-Bauer E."/>
            <person name="Korb J."/>
            <person name="Zhang G."/>
            <person name="Liebig J."/>
        </authorList>
    </citation>
    <scope>NUCLEOTIDE SEQUENCE [LARGE SCALE GENOMIC DNA]</scope>
    <source>
        <tissue evidence="3">Whole organism</tissue>
    </source>
</reference>
<gene>
    <name evidence="3" type="ORF">L798_05476</name>
</gene>
<evidence type="ECO:0000313" key="3">
    <source>
        <dbReference type="EMBL" id="KDR20081.1"/>
    </source>
</evidence>
<dbReference type="OMA" id="RWQQQLF"/>
<dbReference type="eggNOG" id="KOG1471">
    <property type="taxonomic scope" value="Eukaryota"/>
</dbReference>
<dbReference type="PROSITE" id="PS50191">
    <property type="entry name" value="CRAL_TRIO"/>
    <property type="match status" value="1"/>
</dbReference>
<dbReference type="CDD" id="cd00170">
    <property type="entry name" value="SEC14"/>
    <property type="match status" value="1"/>
</dbReference>
<dbReference type="Gene3D" id="3.40.525.10">
    <property type="entry name" value="CRAL-TRIO lipid binding domain"/>
    <property type="match status" value="1"/>
</dbReference>
<dbReference type="InterPro" id="IPR036598">
    <property type="entry name" value="GOLD_dom_sf"/>
</dbReference>
<dbReference type="FunCoup" id="A0A067R8V3">
    <property type="interactions" value="181"/>
</dbReference>
<dbReference type="SUPFAM" id="SSF52087">
    <property type="entry name" value="CRAL/TRIO domain"/>
    <property type="match status" value="1"/>
</dbReference>
<dbReference type="InterPro" id="IPR036865">
    <property type="entry name" value="CRAL-TRIO_dom_sf"/>
</dbReference>
<protein>
    <submittedName>
        <fullName evidence="3">SEC14-like protein 2</fullName>
    </submittedName>
</protein>
<name>A0A067R8V3_ZOONE</name>
<dbReference type="PANTHER" id="PTHR23324:SF83">
    <property type="entry name" value="SEC14-LIKE PROTEIN 2"/>
    <property type="match status" value="1"/>
</dbReference>
<dbReference type="STRING" id="136037.A0A067R8V3"/>
<dbReference type="GO" id="GO:0005737">
    <property type="term" value="C:cytoplasm"/>
    <property type="evidence" value="ECO:0007669"/>
    <property type="project" value="TreeGrafter"/>
</dbReference>
<feature type="domain" description="CRAL-TRIO" evidence="1">
    <location>
        <begin position="22"/>
        <end position="199"/>
    </location>
</feature>
<proteinExistence type="predicted"/>
<dbReference type="Pfam" id="PF00650">
    <property type="entry name" value="CRAL_TRIO"/>
    <property type="match status" value="1"/>
</dbReference>
<accession>A0A067R8V3</accession>
<dbReference type="InterPro" id="IPR051064">
    <property type="entry name" value="SEC14/CRAL-TRIO_domain"/>
</dbReference>
<sequence>MLRDSLKWRENLEVEKLKDWEPPEVIQKYYPSGISGYDKDGAPVIIVPFAGLDMWGMMHCISKADFIKMTIKTLELYLSRAREQAQKFGQEASKVVVIMDMENFNLRQYAWRPAGEAVMALLQMYEANYPEILKACYIINAPKVFAIAFSVVKNFLNEYTLQKIQIIASDPRKWQPLLLKLIESDQLPAHFGGTQTDPDGNPRYTTEIHQGGKIPKSYYAKKTDKTSPPANDTFTTVVIKKGEKLSLPFIAPVEQSILKWEFRSEDHDIKFGIMCKDVNGIESTAVPLHKVNSHQSDEIGFITCPAPATYTVIFDNTNSYIRNKKLHYAITMVSPPTVKDEDDDEIILQD</sequence>
<evidence type="ECO:0000259" key="1">
    <source>
        <dbReference type="PROSITE" id="PS50191"/>
    </source>
</evidence>
<dbReference type="AlphaFoldDB" id="A0A067R8V3"/>
<dbReference type="EMBL" id="KK852620">
    <property type="protein sequence ID" value="KDR20081.1"/>
    <property type="molecule type" value="Genomic_DNA"/>
</dbReference>
<dbReference type="PANTHER" id="PTHR23324">
    <property type="entry name" value="SEC14 RELATED PROTEIN"/>
    <property type="match status" value="1"/>
</dbReference>
<feature type="domain" description="GOLD" evidence="2">
    <location>
        <begin position="231"/>
        <end position="332"/>
    </location>
</feature>
<dbReference type="InterPro" id="IPR009038">
    <property type="entry name" value="GOLD_dom"/>
</dbReference>
<keyword evidence="4" id="KW-1185">Reference proteome</keyword>
<evidence type="ECO:0000313" key="4">
    <source>
        <dbReference type="Proteomes" id="UP000027135"/>
    </source>
</evidence>
<dbReference type="SUPFAM" id="SSF101576">
    <property type="entry name" value="Supernatant protein factor (SPF), C-terminal domain"/>
    <property type="match status" value="1"/>
</dbReference>
<evidence type="ECO:0000259" key="2">
    <source>
        <dbReference type="PROSITE" id="PS50866"/>
    </source>
</evidence>
<dbReference type="InterPro" id="IPR001251">
    <property type="entry name" value="CRAL-TRIO_dom"/>
</dbReference>
<dbReference type="PROSITE" id="PS50866">
    <property type="entry name" value="GOLD"/>
    <property type="match status" value="1"/>
</dbReference>
<dbReference type="SMART" id="SM00516">
    <property type="entry name" value="SEC14"/>
    <property type="match status" value="1"/>
</dbReference>
<dbReference type="Gene3D" id="2.60.120.680">
    <property type="entry name" value="GOLD domain"/>
    <property type="match status" value="1"/>
</dbReference>
<organism evidence="3 4">
    <name type="scientific">Zootermopsis nevadensis</name>
    <name type="common">Dampwood termite</name>
    <dbReference type="NCBI Taxonomy" id="136037"/>
    <lineage>
        <taxon>Eukaryota</taxon>
        <taxon>Metazoa</taxon>
        <taxon>Ecdysozoa</taxon>
        <taxon>Arthropoda</taxon>
        <taxon>Hexapoda</taxon>
        <taxon>Insecta</taxon>
        <taxon>Pterygota</taxon>
        <taxon>Neoptera</taxon>
        <taxon>Polyneoptera</taxon>
        <taxon>Dictyoptera</taxon>
        <taxon>Blattodea</taxon>
        <taxon>Blattoidea</taxon>
        <taxon>Termitoidae</taxon>
        <taxon>Termopsidae</taxon>
        <taxon>Zootermopsis</taxon>
    </lineage>
</organism>
<dbReference type="InParanoid" id="A0A067R8V3"/>
<dbReference type="Proteomes" id="UP000027135">
    <property type="component" value="Unassembled WGS sequence"/>
</dbReference>